<evidence type="ECO:0000259" key="7">
    <source>
        <dbReference type="Pfam" id="PF07730"/>
    </source>
</evidence>
<dbReference type="GO" id="GO:0046983">
    <property type="term" value="F:protein dimerization activity"/>
    <property type="evidence" value="ECO:0007669"/>
    <property type="project" value="InterPro"/>
</dbReference>
<evidence type="ECO:0000259" key="6">
    <source>
        <dbReference type="Pfam" id="PF02518"/>
    </source>
</evidence>
<evidence type="ECO:0000256" key="5">
    <source>
        <dbReference type="SAM" id="Phobius"/>
    </source>
</evidence>
<dbReference type="CDD" id="cd16917">
    <property type="entry name" value="HATPase_UhpB-NarQ-NarX-like"/>
    <property type="match status" value="1"/>
</dbReference>
<accession>A0A939RZT4</accession>
<comment type="caution">
    <text evidence="8">The sequence shown here is derived from an EMBL/GenBank/DDBJ whole genome shotgun (WGS) entry which is preliminary data.</text>
</comment>
<feature type="domain" description="Histidine kinase/HSP90-like ATPase" evidence="6">
    <location>
        <begin position="287"/>
        <end position="365"/>
    </location>
</feature>
<gene>
    <name evidence="8" type="ORF">J4H91_10860</name>
</gene>
<feature type="region of interest" description="Disordered" evidence="4">
    <location>
        <begin position="377"/>
        <end position="407"/>
    </location>
</feature>
<dbReference type="GO" id="GO:0000155">
    <property type="term" value="F:phosphorelay sensor kinase activity"/>
    <property type="evidence" value="ECO:0007669"/>
    <property type="project" value="InterPro"/>
</dbReference>
<reference evidence="8" key="1">
    <citation type="submission" date="2021-03" db="EMBL/GenBank/DDBJ databases">
        <title>Leucobacter chromiisoli sp. nov., isolated from chromium-containing soil of chemical plant.</title>
        <authorList>
            <person name="Xu Z."/>
        </authorList>
    </citation>
    <scope>NUCLEOTIDE SEQUENCE</scope>
    <source>
        <strain evidence="8">A2</strain>
    </source>
</reference>
<keyword evidence="5" id="KW-0472">Membrane</keyword>
<sequence>MLAVMVVAAGPALFAWAPTRIPHPLWVGLFVVMLLALLAGIWGVDEPQRLSLRVHGPFGVAVLASWALVLGAGGRGIVAILLVVTVSVCPYIAPLRAGWWLIALNQLVLIAAFVPWRPLPDPPWADASEVLIELSMFGVFYLLIQAASLLSSAALLREQQARRALAEAHVELQAASALLAESTRTNERLRISRELHDLIGHRLTVLTLELEAAKHRAPAGAAAIPHIERADAVARELLSSVRATVGELRGRDGALHETLQRVVRDLPGPRVVLEVDETLELDEERTVLLVRAVQEIVTNTIRHAHARELWIEARATASGVLLRSRDDGRGAREVVPGNGLRGLQERFEAFGGSAVFEGAGGFSVTARLPVDAGEASGAGIREGSSGLASAASPRPTEAGAAVDRGLG</sequence>
<feature type="transmembrane region" description="Helical" evidence="5">
    <location>
        <begin position="136"/>
        <end position="156"/>
    </location>
</feature>
<dbReference type="SUPFAM" id="SSF55874">
    <property type="entry name" value="ATPase domain of HSP90 chaperone/DNA topoisomerase II/histidine kinase"/>
    <property type="match status" value="1"/>
</dbReference>
<evidence type="ECO:0000256" key="4">
    <source>
        <dbReference type="SAM" id="MobiDB-lite"/>
    </source>
</evidence>
<evidence type="ECO:0000313" key="9">
    <source>
        <dbReference type="Proteomes" id="UP000664398"/>
    </source>
</evidence>
<keyword evidence="2 8" id="KW-0418">Kinase</keyword>
<keyword evidence="1" id="KW-0808">Transferase</keyword>
<dbReference type="AlphaFoldDB" id="A0A939RZT4"/>
<dbReference type="GO" id="GO:0016020">
    <property type="term" value="C:membrane"/>
    <property type="evidence" value="ECO:0007669"/>
    <property type="project" value="InterPro"/>
</dbReference>
<dbReference type="EMBL" id="JAGDYL010000019">
    <property type="protein sequence ID" value="MBO1805809.1"/>
    <property type="molecule type" value="Genomic_DNA"/>
</dbReference>
<proteinExistence type="predicted"/>
<dbReference type="PANTHER" id="PTHR24421:SF59">
    <property type="entry name" value="OXYGEN SENSOR HISTIDINE KINASE NREB"/>
    <property type="match status" value="1"/>
</dbReference>
<dbReference type="InterPro" id="IPR011712">
    <property type="entry name" value="Sig_transdc_His_kin_sub3_dim/P"/>
</dbReference>
<dbReference type="PANTHER" id="PTHR24421">
    <property type="entry name" value="NITRATE/NITRITE SENSOR PROTEIN NARX-RELATED"/>
    <property type="match status" value="1"/>
</dbReference>
<protein>
    <submittedName>
        <fullName evidence="8">Two-component sensor histidine kinase</fullName>
    </submittedName>
</protein>
<dbReference type="InterPro" id="IPR003594">
    <property type="entry name" value="HATPase_dom"/>
</dbReference>
<dbReference type="Proteomes" id="UP000664398">
    <property type="component" value="Unassembled WGS sequence"/>
</dbReference>
<feature type="domain" description="Signal transduction histidine kinase subgroup 3 dimerisation and phosphoacceptor" evidence="7">
    <location>
        <begin position="187"/>
        <end position="250"/>
    </location>
</feature>
<evidence type="ECO:0000256" key="1">
    <source>
        <dbReference type="ARBA" id="ARBA00022679"/>
    </source>
</evidence>
<dbReference type="Gene3D" id="1.20.5.1930">
    <property type="match status" value="1"/>
</dbReference>
<dbReference type="Pfam" id="PF07730">
    <property type="entry name" value="HisKA_3"/>
    <property type="match status" value="1"/>
</dbReference>
<evidence type="ECO:0000256" key="3">
    <source>
        <dbReference type="ARBA" id="ARBA00023012"/>
    </source>
</evidence>
<keyword evidence="5" id="KW-1133">Transmembrane helix</keyword>
<keyword evidence="5" id="KW-0812">Transmembrane</keyword>
<dbReference type="InterPro" id="IPR036890">
    <property type="entry name" value="HATPase_C_sf"/>
</dbReference>
<name>A0A939RZT4_9MICO</name>
<evidence type="ECO:0000313" key="8">
    <source>
        <dbReference type="EMBL" id="MBO1805809.1"/>
    </source>
</evidence>
<dbReference type="Pfam" id="PF02518">
    <property type="entry name" value="HATPase_c"/>
    <property type="match status" value="1"/>
</dbReference>
<keyword evidence="9" id="KW-1185">Reference proteome</keyword>
<evidence type="ECO:0000256" key="2">
    <source>
        <dbReference type="ARBA" id="ARBA00022777"/>
    </source>
</evidence>
<dbReference type="Gene3D" id="3.30.565.10">
    <property type="entry name" value="Histidine kinase-like ATPase, C-terminal domain"/>
    <property type="match status" value="1"/>
</dbReference>
<feature type="transmembrane region" description="Helical" evidence="5">
    <location>
        <begin position="25"/>
        <end position="43"/>
    </location>
</feature>
<feature type="transmembrane region" description="Helical" evidence="5">
    <location>
        <begin position="98"/>
        <end position="116"/>
    </location>
</feature>
<keyword evidence="3" id="KW-0902">Two-component regulatory system</keyword>
<dbReference type="InterPro" id="IPR050482">
    <property type="entry name" value="Sensor_HK_TwoCompSys"/>
</dbReference>
<organism evidence="8 9">
    <name type="scientific">Leucobacter ruminantium</name>
    <dbReference type="NCBI Taxonomy" id="1289170"/>
    <lineage>
        <taxon>Bacteria</taxon>
        <taxon>Bacillati</taxon>
        <taxon>Actinomycetota</taxon>
        <taxon>Actinomycetes</taxon>
        <taxon>Micrococcales</taxon>
        <taxon>Microbacteriaceae</taxon>
        <taxon>Leucobacter</taxon>
    </lineage>
</organism>